<dbReference type="PROSITE" id="PS50893">
    <property type="entry name" value="ABC_TRANSPORTER_2"/>
    <property type="match status" value="1"/>
</dbReference>
<sequence length="363" mass="39382">MSQVRLEQVTKSFGGVSVIPPLDLVIADKEFVVLVGPSGCGKTTTLRMIAGLEQATSGEIRIGDRDVTSLRPGLRNCSMVFQNYALYPHMTVAENIGYGMKVRGTTKAEIDKAVAEAARILNLGAYLNRKPSALSGGQRQRVAIGRAIVRQPDVFLFDEPLSNLDAKLRIEMRTEIKLLHRRLQTTIVYVTHDQVEAMTMADRVVVMNQGRIEQAADPITLYELPKNLFVAAFIGAPSMNFIEGSLERNGTAMGFRTTGDVVIPIPENRVAKLAEATGQPVVLGIRPEHTMTVDSSFPTIPLKVADIEPLGPHTLAIGKAGTAAFTAQVSAGSRIAHDDVINVPIEPDKMHFFLKSTGEAIGR</sequence>
<dbReference type="PANTHER" id="PTHR43875">
    <property type="entry name" value="MALTODEXTRIN IMPORT ATP-BINDING PROTEIN MSMX"/>
    <property type="match status" value="1"/>
</dbReference>
<accession>A0A2N9VPC5</accession>
<comment type="subcellular location">
    <subcellularLocation>
        <location evidence="1">Cell inner membrane</location>
        <topology evidence="1">Peripheral membrane protein</topology>
    </subcellularLocation>
</comment>
<keyword evidence="5 7" id="KW-0067">ATP-binding</keyword>
<dbReference type="NCBIfam" id="NF008653">
    <property type="entry name" value="PRK11650.1"/>
    <property type="match status" value="1"/>
</dbReference>
<dbReference type="InterPro" id="IPR015855">
    <property type="entry name" value="ABC_transpr_MalK-like"/>
</dbReference>
<dbReference type="GO" id="GO:0140359">
    <property type="term" value="F:ABC-type transporter activity"/>
    <property type="evidence" value="ECO:0007669"/>
    <property type="project" value="InterPro"/>
</dbReference>
<evidence type="ECO:0000256" key="2">
    <source>
        <dbReference type="ARBA" id="ARBA00005417"/>
    </source>
</evidence>
<gene>
    <name evidence="7" type="ORF">B5P45_28540</name>
</gene>
<dbReference type="PANTHER" id="PTHR43875:SF1">
    <property type="entry name" value="OSMOPROTECTIVE COMPOUNDS UPTAKE ATP-BINDING PROTEIN GGTA"/>
    <property type="match status" value="1"/>
</dbReference>
<dbReference type="GO" id="GO:0016887">
    <property type="term" value="F:ATP hydrolysis activity"/>
    <property type="evidence" value="ECO:0007669"/>
    <property type="project" value="InterPro"/>
</dbReference>
<keyword evidence="3" id="KW-0813">Transport</keyword>
<keyword evidence="8" id="KW-1185">Reference proteome</keyword>
<dbReference type="KEGG" id="pht:BLM14_24295"/>
<evidence type="ECO:0000259" key="6">
    <source>
        <dbReference type="PROSITE" id="PS50893"/>
    </source>
</evidence>
<dbReference type="SMART" id="SM00382">
    <property type="entry name" value="AAA"/>
    <property type="match status" value="1"/>
</dbReference>
<dbReference type="InterPro" id="IPR047641">
    <property type="entry name" value="ABC_transpr_MalK/UgpC-like"/>
</dbReference>
<evidence type="ECO:0000256" key="3">
    <source>
        <dbReference type="ARBA" id="ARBA00022448"/>
    </source>
</evidence>
<evidence type="ECO:0000256" key="1">
    <source>
        <dbReference type="ARBA" id="ARBA00004417"/>
    </source>
</evidence>
<dbReference type="SUPFAM" id="SSF50331">
    <property type="entry name" value="MOP-like"/>
    <property type="match status" value="1"/>
</dbReference>
<evidence type="ECO:0000313" key="8">
    <source>
        <dbReference type="Proteomes" id="UP000232163"/>
    </source>
</evidence>
<dbReference type="Proteomes" id="UP000232163">
    <property type="component" value="Unassembled WGS sequence"/>
</dbReference>
<keyword evidence="4" id="KW-0547">Nucleotide-binding</keyword>
<dbReference type="AlphaFoldDB" id="A0A2N9VPC5"/>
<organism evidence="7 8">
    <name type="scientific">Phyllobacterium zundukense</name>
    <dbReference type="NCBI Taxonomy" id="1867719"/>
    <lineage>
        <taxon>Bacteria</taxon>
        <taxon>Pseudomonadati</taxon>
        <taxon>Pseudomonadota</taxon>
        <taxon>Alphaproteobacteria</taxon>
        <taxon>Hyphomicrobiales</taxon>
        <taxon>Phyllobacteriaceae</taxon>
        <taxon>Phyllobacterium</taxon>
    </lineage>
</organism>
<dbReference type="SUPFAM" id="SSF52540">
    <property type="entry name" value="P-loop containing nucleoside triphosphate hydrolases"/>
    <property type="match status" value="1"/>
</dbReference>
<evidence type="ECO:0000313" key="7">
    <source>
        <dbReference type="EMBL" id="PIO41343.1"/>
    </source>
</evidence>
<dbReference type="InterPro" id="IPR017871">
    <property type="entry name" value="ABC_transporter-like_CS"/>
</dbReference>
<dbReference type="OrthoDB" id="9767663at2"/>
<dbReference type="InterPro" id="IPR027417">
    <property type="entry name" value="P-loop_NTPase"/>
</dbReference>
<dbReference type="Pfam" id="PF17912">
    <property type="entry name" value="OB_MalK"/>
    <property type="match status" value="1"/>
</dbReference>
<dbReference type="CDD" id="cd03301">
    <property type="entry name" value="ABC_MalK_N"/>
    <property type="match status" value="1"/>
</dbReference>
<dbReference type="Gene3D" id="3.40.50.300">
    <property type="entry name" value="P-loop containing nucleotide triphosphate hydrolases"/>
    <property type="match status" value="1"/>
</dbReference>
<comment type="caution">
    <text evidence="7">The sequence shown here is derived from an EMBL/GenBank/DDBJ whole genome shotgun (WGS) entry which is preliminary data.</text>
</comment>
<dbReference type="Pfam" id="PF00005">
    <property type="entry name" value="ABC_tran"/>
    <property type="match status" value="1"/>
</dbReference>
<dbReference type="PROSITE" id="PS00211">
    <property type="entry name" value="ABC_TRANSPORTER_1"/>
    <property type="match status" value="1"/>
</dbReference>
<dbReference type="InterPro" id="IPR012340">
    <property type="entry name" value="NA-bd_OB-fold"/>
</dbReference>
<dbReference type="InterPro" id="IPR008995">
    <property type="entry name" value="Mo/tungstate-bd_C_term_dom"/>
</dbReference>
<dbReference type="InterPro" id="IPR003593">
    <property type="entry name" value="AAA+_ATPase"/>
</dbReference>
<dbReference type="GO" id="GO:0008643">
    <property type="term" value="P:carbohydrate transport"/>
    <property type="evidence" value="ECO:0007669"/>
    <property type="project" value="InterPro"/>
</dbReference>
<name>A0A2N9VPC5_9HYPH</name>
<dbReference type="InterPro" id="IPR040582">
    <property type="entry name" value="OB_MalK-like"/>
</dbReference>
<reference evidence="7 8" key="1">
    <citation type="journal article" date="2017" name="Int J Environ Stud">
        <title>Does the Miocene-Pliocene relict legume Oxytropis triphylla form nitrogen-fixing nodules with a combination of bacterial strains?</title>
        <authorList>
            <person name="Safronova V."/>
            <person name="Belimov A."/>
            <person name="Sazanova A."/>
            <person name="Kuznetsova I."/>
            <person name="Popova J."/>
            <person name="Andronov E."/>
            <person name="Verkhozina A."/>
            <person name="Tikhonovich I."/>
        </authorList>
    </citation>
    <scope>NUCLEOTIDE SEQUENCE [LARGE SCALE GENOMIC DNA]</scope>
    <source>
        <strain evidence="7 8">Tri-38</strain>
    </source>
</reference>
<protein>
    <submittedName>
        <fullName evidence="7">Sugar ABC transporter ATP-binding protein</fullName>
    </submittedName>
</protein>
<dbReference type="Gene3D" id="2.40.50.100">
    <property type="match status" value="1"/>
</dbReference>
<dbReference type="EMBL" id="MZMT01000062">
    <property type="protein sequence ID" value="PIO41343.1"/>
    <property type="molecule type" value="Genomic_DNA"/>
</dbReference>
<comment type="similarity">
    <text evidence="2">Belongs to the ABC transporter superfamily.</text>
</comment>
<evidence type="ECO:0000256" key="4">
    <source>
        <dbReference type="ARBA" id="ARBA00022741"/>
    </source>
</evidence>
<dbReference type="InterPro" id="IPR003439">
    <property type="entry name" value="ABC_transporter-like_ATP-bd"/>
</dbReference>
<dbReference type="Gene3D" id="2.40.50.140">
    <property type="entry name" value="Nucleic acid-binding proteins"/>
    <property type="match status" value="1"/>
</dbReference>
<proteinExistence type="inferred from homology"/>
<dbReference type="RefSeq" id="WP_100002632.1">
    <property type="nucleotide sequence ID" value="NZ_CP017942.1"/>
</dbReference>
<dbReference type="GO" id="GO:0055052">
    <property type="term" value="C:ATP-binding cassette (ABC) transporter complex, substrate-binding subunit-containing"/>
    <property type="evidence" value="ECO:0007669"/>
    <property type="project" value="TreeGrafter"/>
</dbReference>
<dbReference type="GO" id="GO:0005524">
    <property type="term" value="F:ATP binding"/>
    <property type="evidence" value="ECO:0007669"/>
    <property type="project" value="UniProtKB-KW"/>
</dbReference>
<feature type="domain" description="ABC transporter" evidence="6">
    <location>
        <begin position="4"/>
        <end position="234"/>
    </location>
</feature>
<evidence type="ECO:0000256" key="5">
    <source>
        <dbReference type="ARBA" id="ARBA00022840"/>
    </source>
</evidence>
<dbReference type="FunFam" id="3.40.50.300:FF:000042">
    <property type="entry name" value="Maltose/maltodextrin ABC transporter, ATP-binding protein"/>
    <property type="match status" value="1"/>
</dbReference>